<reference evidence="2 3" key="1">
    <citation type="journal article" date="2012" name="Genome Biol.">
        <title>Genome and low-iron response of an oceanic diatom adapted to chronic iron limitation.</title>
        <authorList>
            <person name="Lommer M."/>
            <person name="Specht M."/>
            <person name="Roy A.S."/>
            <person name="Kraemer L."/>
            <person name="Andreson R."/>
            <person name="Gutowska M.A."/>
            <person name="Wolf J."/>
            <person name="Bergner S.V."/>
            <person name="Schilhabel M.B."/>
            <person name="Klostermeier U.C."/>
            <person name="Beiko R.G."/>
            <person name="Rosenstiel P."/>
            <person name="Hippler M."/>
            <person name="Laroche J."/>
        </authorList>
    </citation>
    <scope>NUCLEOTIDE SEQUENCE [LARGE SCALE GENOMIC DNA]</scope>
    <source>
        <strain evidence="2 3">CCMP1005</strain>
    </source>
</reference>
<evidence type="ECO:0000313" key="3">
    <source>
        <dbReference type="Proteomes" id="UP000266841"/>
    </source>
</evidence>
<accession>K0SGX3</accession>
<comment type="caution">
    <text evidence="2">The sequence shown here is derived from an EMBL/GenBank/DDBJ whole genome shotgun (WGS) entry which is preliminary data.</text>
</comment>
<feature type="compositionally biased region" description="Basic and acidic residues" evidence="1">
    <location>
        <begin position="1"/>
        <end position="27"/>
    </location>
</feature>
<proteinExistence type="predicted"/>
<evidence type="ECO:0000256" key="1">
    <source>
        <dbReference type="SAM" id="MobiDB-lite"/>
    </source>
</evidence>
<protein>
    <submittedName>
        <fullName evidence="2">Uncharacterized protein</fullName>
    </submittedName>
</protein>
<keyword evidence="3" id="KW-1185">Reference proteome</keyword>
<dbReference type="AlphaFoldDB" id="K0SGX3"/>
<dbReference type="EMBL" id="AGNL01027076">
    <property type="protein sequence ID" value="EJK57772.1"/>
    <property type="molecule type" value="Genomic_DNA"/>
</dbReference>
<name>K0SGX3_THAOC</name>
<organism evidence="2 3">
    <name type="scientific">Thalassiosira oceanica</name>
    <name type="common">Marine diatom</name>
    <dbReference type="NCBI Taxonomy" id="159749"/>
    <lineage>
        <taxon>Eukaryota</taxon>
        <taxon>Sar</taxon>
        <taxon>Stramenopiles</taxon>
        <taxon>Ochrophyta</taxon>
        <taxon>Bacillariophyta</taxon>
        <taxon>Coscinodiscophyceae</taxon>
        <taxon>Thalassiosirophycidae</taxon>
        <taxon>Thalassiosirales</taxon>
        <taxon>Thalassiosiraceae</taxon>
        <taxon>Thalassiosira</taxon>
    </lineage>
</organism>
<sequence>MSSNNESRRMRNSKPKDPDGRRGSLLERHRRKNIVASYYEESLSTTNSNGLSTSLLEKQKRRCGSGAAGNDEESLSTTNSTPKDPEGSRASPRRRHTANYSLGDCLLPSDVRHFRRANSGESLTPKGRVFVWRADRTFTCAEFEGVNGQGMPRFRVNEAGSFKAIPPEKLSLHVLVPTTGCDSWMVATVSPPSSPVVTRSAADGINASAPEKEKIHKVGGRVLYRGRDGLALVAKHDIYLDDQLSPYYYIRLQDGSESFVERISPYVDLWVLRAVRGSQTEGSERIES</sequence>
<evidence type="ECO:0000313" key="2">
    <source>
        <dbReference type="EMBL" id="EJK57772.1"/>
    </source>
</evidence>
<feature type="region of interest" description="Disordered" evidence="1">
    <location>
        <begin position="1"/>
        <end position="32"/>
    </location>
</feature>
<dbReference type="Proteomes" id="UP000266841">
    <property type="component" value="Unassembled WGS sequence"/>
</dbReference>
<gene>
    <name evidence="2" type="ORF">THAOC_22154</name>
</gene>
<feature type="region of interest" description="Disordered" evidence="1">
    <location>
        <begin position="59"/>
        <end position="99"/>
    </location>
</feature>